<accession>A0ABP7J7Q3</accession>
<feature type="domain" description="YdbS-like PH" evidence="3">
    <location>
        <begin position="496"/>
        <end position="571"/>
    </location>
</feature>
<dbReference type="Proteomes" id="UP001500888">
    <property type="component" value="Unassembled WGS sequence"/>
</dbReference>
<organism evidence="4 5">
    <name type="scientific">Sphaerisporangium flaviroseum</name>
    <dbReference type="NCBI Taxonomy" id="509199"/>
    <lineage>
        <taxon>Bacteria</taxon>
        <taxon>Bacillati</taxon>
        <taxon>Actinomycetota</taxon>
        <taxon>Actinomycetes</taxon>
        <taxon>Streptosporangiales</taxon>
        <taxon>Streptosporangiaceae</taxon>
        <taxon>Sphaerisporangium</taxon>
    </lineage>
</organism>
<proteinExistence type="predicted"/>
<evidence type="ECO:0000313" key="4">
    <source>
        <dbReference type="EMBL" id="GAA3836345.1"/>
    </source>
</evidence>
<feature type="transmembrane region" description="Helical" evidence="2">
    <location>
        <begin position="313"/>
        <end position="339"/>
    </location>
</feature>
<feature type="compositionally biased region" description="Low complexity" evidence="1">
    <location>
        <begin position="12"/>
        <end position="22"/>
    </location>
</feature>
<feature type="transmembrane region" description="Helical" evidence="2">
    <location>
        <begin position="71"/>
        <end position="91"/>
    </location>
</feature>
<evidence type="ECO:0000256" key="2">
    <source>
        <dbReference type="SAM" id="Phobius"/>
    </source>
</evidence>
<sequence length="616" mass="64766">MTAMDDTTDALGGEPADAVGGGPVAEPGGELVQWRRLSRRMLVIHPFQEVVRSAPALIGLLFAGSTQGGHGHLWSLAGLGIMLLIGTLRWFTTTYRVTPQYVQVRKGLLRRQVLTVPRDRIRTVDVTSHVLHRLLGLSRVEVGTGRSDRKDGGTLKLDALHTHEVDRLRDELLHRRPAPASAAAASVAPGPVALDSVAPGSAALGTVAPGSVVPGSVASGPVAPGSVAGSPHAGATATSEMDVHPGTAGPMTEVELTALRPAWIRFGPFTLSGVVTVGVLAGFISRIVSEGNVDLLSIGPVRQVVDSFNQGALWLRITGSVATLVIFVAIASTLGYVLAFWRFRLTRTTGGTLHVTRGLITTRATTLEERRLRGIEVSEPLLLRAVGGARLIAVATGLRVGLGAQRGGSMLLPPAPLAEAQNVAARVIGVSEPLTADLLPHGPAALRRRFTRALAVWGTLTAALLALSYWAGFPAWTWQTALVLTVPAMPLAADRYRSLGHTISGGHLVTRWGSVVRRRVALDRDGIIGWNLRRSFFQRRAGLATLTATTAAGRQGYSVWDVDLAEALRTADQGIPGLLTPFLVSAGQPSEAAGGPAPASLPMPAQVEGPLAHRDA</sequence>
<dbReference type="PANTHER" id="PTHR34473:SF2">
    <property type="entry name" value="UPF0699 TRANSMEMBRANE PROTEIN YDBT"/>
    <property type="match status" value="1"/>
</dbReference>
<dbReference type="InterPro" id="IPR005182">
    <property type="entry name" value="YdbS-like_PH"/>
</dbReference>
<protein>
    <submittedName>
        <fullName evidence="4">PH domain-containing protein</fullName>
    </submittedName>
</protein>
<feature type="domain" description="YdbS-like PH" evidence="3">
    <location>
        <begin position="90"/>
        <end position="171"/>
    </location>
</feature>
<dbReference type="Pfam" id="PF03703">
    <property type="entry name" value="bPH_2"/>
    <property type="match status" value="2"/>
</dbReference>
<feature type="transmembrane region" description="Helical" evidence="2">
    <location>
        <begin position="453"/>
        <end position="470"/>
    </location>
</feature>
<name>A0ABP7J7Q3_9ACTN</name>
<dbReference type="PANTHER" id="PTHR34473">
    <property type="entry name" value="UPF0699 TRANSMEMBRANE PROTEIN YDBS"/>
    <property type="match status" value="1"/>
</dbReference>
<evidence type="ECO:0000313" key="5">
    <source>
        <dbReference type="Proteomes" id="UP001500888"/>
    </source>
</evidence>
<keyword evidence="5" id="KW-1185">Reference proteome</keyword>
<keyword evidence="2" id="KW-1133">Transmembrane helix</keyword>
<evidence type="ECO:0000259" key="3">
    <source>
        <dbReference type="Pfam" id="PF03703"/>
    </source>
</evidence>
<feature type="region of interest" description="Disordered" evidence="1">
    <location>
        <begin position="589"/>
        <end position="616"/>
    </location>
</feature>
<feature type="transmembrane region" description="Helical" evidence="2">
    <location>
        <begin position="269"/>
        <end position="288"/>
    </location>
</feature>
<keyword evidence="2" id="KW-0472">Membrane</keyword>
<gene>
    <name evidence="4" type="ORF">GCM10022226_67810</name>
</gene>
<feature type="region of interest" description="Disordered" evidence="1">
    <location>
        <begin position="1"/>
        <end position="22"/>
    </location>
</feature>
<dbReference type="EMBL" id="BAAAZR010000038">
    <property type="protein sequence ID" value="GAA3836345.1"/>
    <property type="molecule type" value="Genomic_DNA"/>
</dbReference>
<comment type="caution">
    <text evidence="4">The sequence shown here is derived from an EMBL/GenBank/DDBJ whole genome shotgun (WGS) entry which is preliminary data.</text>
</comment>
<keyword evidence="2" id="KW-0812">Transmembrane</keyword>
<reference evidence="5" key="1">
    <citation type="journal article" date="2019" name="Int. J. Syst. Evol. Microbiol.">
        <title>The Global Catalogue of Microorganisms (GCM) 10K type strain sequencing project: providing services to taxonomists for standard genome sequencing and annotation.</title>
        <authorList>
            <consortium name="The Broad Institute Genomics Platform"/>
            <consortium name="The Broad Institute Genome Sequencing Center for Infectious Disease"/>
            <person name="Wu L."/>
            <person name="Ma J."/>
        </authorList>
    </citation>
    <scope>NUCLEOTIDE SEQUENCE [LARGE SCALE GENOMIC DNA]</scope>
    <source>
        <strain evidence="5">JCM 16908</strain>
    </source>
</reference>
<evidence type="ECO:0000256" key="1">
    <source>
        <dbReference type="SAM" id="MobiDB-lite"/>
    </source>
</evidence>
<feature type="compositionally biased region" description="Low complexity" evidence="1">
    <location>
        <begin position="589"/>
        <end position="605"/>
    </location>
</feature>